<sequence>MRLPYHESSRERNHEAKLDAVKKAFTDGGEPVVRGLRQLVVGIQVAEGIPPEVRKWSCPQCGTRHLRDENAALNGLAQVLEKLEVPCSGRLGRRHNQRRSNGAT</sequence>
<protein>
    <recommendedName>
        <fullName evidence="2">Cas12f1-like TNB domain-containing protein</fullName>
    </recommendedName>
</protein>
<evidence type="ECO:0000313" key="3">
    <source>
        <dbReference type="EMBL" id="CAB3390880.1"/>
    </source>
</evidence>
<dbReference type="AlphaFoldDB" id="A0A6F9E0R6"/>
<dbReference type="Pfam" id="PF07282">
    <property type="entry name" value="Cas12f1-like_TNB"/>
    <property type="match status" value="1"/>
</dbReference>
<accession>A0A6F9E0R6</accession>
<evidence type="ECO:0000313" key="4">
    <source>
        <dbReference type="Proteomes" id="UP000502196"/>
    </source>
</evidence>
<dbReference type="EMBL" id="LR792683">
    <property type="protein sequence ID" value="CAB3390880.1"/>
    <property type="molecule type" value="Genomic_DNA"/>
</dbReference>
<dbReference type="RefSeq" id="WP_434220813.1">
    <property type="nucleotide sequence ID" value="NZ_CP047971.1"/>
</dbReference>
<proteinExistence type="predicted"/>
<evidence type="ECO:0000259" key="2">
    <source>
        <dbReference type="Pfam" id="PF07282"/>
    </source>
</evidence>
<name>A0A6F9E0R6_9BACL</name>
<evidence type="ECO:0000256" key="1">
    <source>
        <dbReference type="ARBA" id="ARBA00023125"/>
    </source>
</evidence>
<dbReference type="InterPro" id="IPR010095">
    <property type="entry name" value="Cas12f1-like_TNB"/>
</dbReference>
<organism evidence="3 4">
    <name type="scientific">Kyrpidia spormannii</name>
    <dbReference type="NCBI Taxonomy" id="2055160"/>
    <lineage>
        <taxon>Bacteria</taxon>
        <taxon>Bacillati</taxon>
        <taxon>Bacillota</taxon>
        <taxon>Bacilli</taxon>
        <taxon>Bacillales</taxon>
        <taxon>Alicyclobacillaceae</taxon>
        <taxon>Kyrpidia</taxon>
    </lineage>
</organism>
<keyword evidence="1" id="KW-0238">DNA-binding</keyword>
<gene>
    <name evidence="3" type="ORF">COOX1_0634</name>
</gene>
<dbReference type="GO" id="GO:0003677">
    <property type="term" value="F:DNA binding"/>
    <property type="evidence" value="ECO:0007669"/>
    <property type="project" value="UniProtKB-KW"/>
</dbReference>
<reference evidence="3 4" key="1">
    <citation type="submission" date="2020-04" db="EMBL/GenBank/DDBJ databases">
        <authorList>
            <person name="Hogendoorn C."/>
        </authorList>
    </citation>
    <scope>NUCLEOTIDE SEQUENCE [LARGE SCALE GENOMIC DNA]</scope>
    <source>
        <strain evidence="3">COOX1</strain>
    </source>
</reference>
<feature type="domain" description="Cas12f1-like TNB" evidence="2">
    <location>
        <begin position="53"/>
        <end position="74"/>
    </location>
</feature>
<dbReference type="Proteomes" id="UP000502196">
    <property type="component" value="Chromosome"/>
</dbReference>